<dbReference type="CDD" id="cd01949">
    <property type="entry name" value="GGDEF"/>
    <property type="match status" value="1"/>
</dbReference>
<name>A0A6A4R957_9RHOB</name>
<dbReference type="CDD" id="cd00130">
    <property type="entry name" value="PAS"/>
    <property type="match status" value="1"/>
</dbReference>
<dbReference type="Pfam" id="PF13426">
    <property type="entry name" value="PAS_9"/>
    <property type="match status" value="1"/>
</dbReference>
<dbReference type="SUPFAM" id="SSF55785">
    <property type="entry name" value="PYP-like sensor domain (PAS domain)"/>
    <property type="match status" value="1"/>
</dbReference>
<dbReference type="RefSeq" id="WP_158981986.1">
    <property type="nucleotide sequence ID" value="NZ_WSFO01000256.1"/>
</dbReference>
<dbReference type="PANTHER" id="PTHR46663:SF3">
    <property type="entry name" value="SLL0267 PROTEIN"/>
    <property type="match status" value="1"/>
</dbReference>
<dbReference type="PANTHER" id="PTHR46663">
    <property type="entry name" value="DIGUANYLATE CYCLASE DGCT-RELATED"/>
    <property type="match status" value="1"/>
</dbReference>
<protein>
    <submittedName>
        <fullName evidence="4">PAS domain-containing protein</fullName>
    </submittedName>
</protein>
<feature type="non-terminal residue" evidence="4">
    <location>
        <position position="171"/>
    </location>
</feature>
<dbReference type="SUPFAM" id="SSF55073">
    <property type="entry name" value="Nucleotide cyclase"/>
    <property type="match status" value="1"/>
</dbReference>
<evidence type="ECO:0000259" key="3">
    <source>
        <dbReference type="PROSITE" id="PS50887"/>
    </source>
</evidence>
<dbReference type="Pfam" id="PF00990">
    <property type="entry name" value="GGDEF"/>
    <property type="match status" value="1"/>
</dbReference>
<dbReference type="EMBL" id="WSFO01000256">
    <property type="protein sequence ID" value="KAE9622360.1"/>
    <property type="molecule type" value="Genomic_DNA"/>
</dbReference>
<feature type="domain" description="PAC" evidence="2">
    <location>
        <begin position="50"/>
        <end position="104"/>
    </location>
</feature>
<dbReference type="Proteomes" id="UP000441586">
    <property type="component" value="Unassembled WGS sequence"/>
</dbReference>
<dbReference type="PROSITE" id="PS50887">
    <property type="entry name" value="GGDEF"/>
    <property type="match status" value="1"/>
</dbReference>
<sequence length="171" mass="19600">MPLVYANEAFCRLTGYDLDEVLGRTCHFLQGEKTDPTAIATIRQALQAKTSAQVTLINYRKDGTPFWNRLAISPVTDETGRCTHFIGTQEDITRERRQEAQIAYQATHDLLTGLLNRTALDDRLEQNYRWSQQNRRLLAVMHLDLDGFKTINDRLGYRVGNQCLITIATRL</sequence>
<gene>
    <name evidence="4" type="ORF">GP644_24505</name>
</gene>
<organism evidence="4 5">
    <name type="scientific">Parasedimentitalea maritima</name>
    <dbReference type="NCBI Taxonomy" id="2578117"/>
    <lineage>
        <taxon>Bacteria</taxon>
        <taxon>Pseudomonadati</taxon>
        <taxon>Pseudomonadota</taxon>
        <taxon>Alphaproteobacteria</taxon>
        <taxon>Rhodobacterales</taxon>
        <taxon>Paracoccaceae</taxon>
        <taxon>Parasedimentitalea</taxon>
    </lineage>
</organism>
<dbReference type="InterPro" id="IPR001610">
    <property type="entry name" value="PAC"/>
</dbReference>
<dbReference type="AlphaFoldDB" id="A0A6A4R957"/>
<evidence type="ECO:0000259" key="2">
    <source>
        <dbReference type="PROSITE" id="PS50113"/>
    </source>
</evidence>
<evidence type="ECO:0000259" key="1">
    <source>
        <dbReference type="PROSITE" id="PS50112"/>
    </source>
</evidence>
<dbReference type="PROSITE" id="PS50113">
    <property type="entry name" value="PAC"/>
    <property type="match status" value="1"/>
</dbReference>
<comment type="caution">
    <text evidence="4">The sequence shown here is derived from an EMBL/GenBank/DDBJ whole genome shotgun (WGS) entry which is preliminary data.</text>
</comment>
<dbReference type="InterPro" id="IPR035965">
    <property type="entry name" value="PAS-like_dom_sf"/>
</dbReference>
<reference evidence="4 5" key="1">
    <citation type="submission" date="2019-12" db="EMBL/GenBank/DDBJ databases">
        <authorList>
            <person name="Zhang Y.-J."/>
        </authorList>
    </citation>
    <scope>NUCLEOTIDE SEQUENCE [LARGE SCALE GENOMIC DNA]</scope>
    <source>
        <strain evidence="4 5">H18S-6</strain>
    </source>
</reference>
<dbReference type="InterPro" id="IPR000014">
    <property type="entry name" value="PAS"/>
</dbReference>
<dbReference type="InterPro" id="IPR029787">
    <property type="entry name" value="Nucleotide_cyclase"/>
</dbReference>
<feature type="domain" description="PAS" evidence="1">
    <location>
        <begin position="1"/>
        <end position="53"/>
    </location>
</feature>
<dbReference type="InterPro" id="IPR000160">
    <property type="entry name" value="GGDEF_dom"/>
</dbReference>
<proteinExistence type="predicted"/>
<dbReference type="Gene3D" id="3.30.70.270">
    <property type="match status" value="1"/>
</dbReference>
<evidence type="ECO:0000313" key="5">
    <source>
        <dbReference type="Proteomes" id="UP000441586"/>
    </source>
</evidence>
<evidence type="ECO:0000313" key="4">
    <source>
        <dbReference type="EMBL" id="KAE9622360.1"/>
    </source>
</evidence>
<dbReference type="NCBIfam" id="TIGR00229">
    <property type="entry name" value="sensory_box"/>
    <property type="match status" value="1"/>
</dbReference>
<dbReference type="Gene3D" id="3.30.450.20">
    <property type="entry name" value="PAS domain"/>
    <property type="match status" value="1"/>
</dbReference>
<dbReference type="SMART" id="SM00086">
    <property type="entry name" value="PAC"/>
    <property type="match status" value="1"/>
</dbReference>
<dbReference type="InterPro" id="IPR052163">
    <property type="entry name" value="DGC-Regulatory_Protein"/>
</dbReference>
<feature type="domain" description="GGDEF" evidence="3">
    <location>
        <begin position="136"/>
        <end position="171"/>
    </location>
</feature>
<feature type="non-terminal residue" evidence="4">
    <location>
        <position position="1"/>
    </location>
</feature>
<dbReference type="InterPro" id="IPR043128">
    <property type="entry name" value="Rev_trsase/Diguanyl_cyclase"/>
</dbReference>
<dbReference type="NCBIfam" id="TIGR00254">
    <property type="entry name" value="GGDEF"/>
    <property type="match status" value="1"/>
</dbReference>
<accession>A0A6A4R957</accession>
<dbReference type="PROSITE" id="PS50112">
    <property type="entry name" value="PAS"/>
    <property type="match status" value="1"/>
</dbReference>
<dbReference type="InterPro" id="IPR000700">
    <property type="entry name" value="PAS-assoc_C"/>
</dbReference>